<reference evidence="1" key="1">
    <citation type="submission" date="2023-04" db="EMBL/GenBank/DDBJ databases">
        <title>A chromosome-level genome assembly of the parasitoid wasp Eretmocerus hayati.</title>
        <authorList>
            <person name="Zhong Y."/>
            <person name="Liu S."/>
            <person name="Liu Y."/>
        </authorList>
    </citation>
    <scope>NUCLEOTIDE SEQUENCE</scope>
    <source>
        <strain evidence="1">ZJU_SS_LIU_2023</strain>
    </source>
</reference>
<evidence type="ECO:0000313" key="2">
    <source>
        <dbReference type="Proteomes" id="UP001239111"/>
    </source>
</evidence>
<dbReference type="Proteomes" id="UP001239111">
    <property type="component" value="Chromosome 1"/>
</dbReference>
<proteinExistence type="predicted"/>
<dbReference type="EMBL" id="CM056741">
    <property type="protein sequence ID" value="KAJ8685808.1"/>
    <property type="molecule type" value="Genomic_DNA"/>
</dbReference>
<evidence type="ECO:0000313" key="1">
    <source>
        <dbReference type="EMBL" id="KAJ8685808.1"/>
    </source>
</evidence>
<gene>
    <name evidence="1" type="ORF">QAD02_021601</name>
</gene>
<keyword evidence="2" id="KW-1185">Reference proteome</keyword>
<name>A0ACC2PQQ0_9HYME</name>
<sequence>MSSGTGGHPSQATPVPPSNRMTKQPTFATVFADSTRPKRQDAIVFDSVKNMTHDDYLDGLEKLIDLVHVRAISSISGGRVCVYFDSKIIVDELKNKRLQVTDYTLVIKPPMNNNKRVVISNVHPSIPDEIIVEALKNEDIILQSTMNTLRASLVKSGRPHIQSFRRQFYIRGADEQKLPETMQITHEETTFWTYMTTE</sequence>
<organism evidence="1 2">
    <name type="scientific">Eretmocerus hayati</name>
    <dbReference type="NCBI Taxonomy" id="131215"/>
    <lineage>
        <taxon>Eukaryota</taxon>
        <taxon>Metazoa</taxon>
        <taxon>Ecdysozoa</taxon>
        <taxon>Arthropoda</taxon>
        <taxon>Hexapoda</taxon>
        <taxon>Insecta</taxon>
        <taxon>Pterygota</taxon>
        <taxon>Neoptera</taxon>
        <taxon>Endopterygota</taxon>
        <taxon>Hymenoptera</taxon>
        <taxon>Apocrita</taxon>
        <taxon>Proctotrupomorpha</taxon>
        <taxon>Chalcidoidea</taxon>
        <taxon>Aphelinidae</taxon>
        <taxon>Aphelininae</taxon>
        <taxon>Eretmocerus</taxon>
    </lineage>
</organism>
<accession>A0ACC2PQQ0</accession>
<protein>
    <submittedName>
        <fullName evidence="1">Uncharacterized protein</fullName>
    </submittedName>
</protein>
<comment type="caution">
    <text evidence="1">The sequence shown here is derived from an EMBL/GenBank/DDBJ whole genome shotgun (WGS) entry which is preliminary data.</text>
</comment>